<evidence type="ECO:0000256" key="1">
    <source>
        <dbReference type="ARBA" id="ARBA00022723"/>
    </source>
</evidence>
<feature type="compositionally biased region" description="Polar residues" evidence="7">
    <location>
        <begin position="87"/>
        <end position="96"/>
    </location>
</feature>
<evidence type="ECO:0000313" key="10">
    <source>
        <dbReference type="EMBL" id="KAF2166070.1"/>
    </source>
</evidence>
<dbReference type="InterPro" id="IPR000330">
    <property type="entry name" value="SNF2_N"/>
</dbReference>
<dbReference type="InterPro" id="IPR014001">
    <property type="entry name" value="Helicase_ATP-bd"/>
</dbReference>
<dbReference type="SMART" id="SM00249">
    <property type="entry name" value="PHD"/>
    <property type="match status" value="1"/>
</dbReference>
<dbReference type="GO" id="GO:0008270">
    <property type="term" value="F:zinc ion binding"/>
    <property type="evidence" value="ECO:0007669"/>
    <property type="project" value="UniProtKB-KW"/>
</dbReference>
<dbReference type="InterPro" id="IPR011011">
    <property type="entry name" value="Znf_FYVE_PHD"/>
</dbReference>
<name>A0A6A6CIP9_ZASCE</name>
<dbReference type="CDD" id="cd18793">
    <property type="entry name" value="SF2_C_SNF"/>
    <property type="match status" value="1"/>
</dbReference>
<dbReference type="InterPro" id="IPR001965">
    <property type="entry name" value="Znf_PHD"/>
</dbReference>
<dbReference type="SUPFAM" id="SSF57903">
    <property type="entry name" value="FYVE/PHD zinc finger"/>
    <property type="match status" value="1"/>
</dbReference>
<evidence type="ECO:0000259" key="8">
    <source>
        <dbReference type="PROSITE" id="PS51192"/>
    </source>
</evidence>
<dbReference type="SMART" id="SM00490">
    <property type="entry name" value="HELICc"/>
    <property type="match status" value="1"/>
</dbReference>
<dbReference type="PROSITE" id="PS51192">
    <property type="entry name" value="HELICASE_ATP_BIND_1"/>
    <property type="match status" value="1"/>
</dbReference>
<evidence type="ECO:0000256" key="6">
    <source>
        <dbReference type="ARBA" id="ARBA00022840"/>
    </source>
</evidence>
<dbReference type="OrthoDB" id="448448at2759"/>
<reference evidence="10" key="1">
    <citation type="journal article" date="2020" name="Stud. Mycol.">
        <title>101 Dothideomycetes genomes: a test case for predicting lifestyles and emergence of pathogens.</title>
        <authorList>
            <person name="Haridas S."/>
            <person name="Albert R."/>
            <person name="Binder M."/>
            <person name="Bloem J."/>
            <person name="Labutti K."/>
            <person name="Salamov A."/>
            <person name="Andreopoulos B."/>
            <person name="Baker S."/>
            <person name="Barry K."/>
            <person name="Bills G."/>
            <person name="Bluhm B."/>
            <person name="Cannon C."/>
            <person name="Castanera R."/>
            <person name="Culley D."/>
            <person name="Daum C."/>
            <person name="Ezra D."/>
            <person name="Gonzalez J."/>
            <person name="Henrissat B."/>
            <person name="Kuo A."/>
            <person name="Liang C."/>
            <person name="Lipzen A."/>
            <person name="Lutzoni F."/>
            <person name="Magnuson J."/>
            <person name="Mondo S."/>
            <person name="Nolan M."/>
            <person name="Ohm R."/>
            <person name="Pangilinan J."/>
            <person name="Park H.-J."/>
            <person name="Ramirez L."/>
            <person name="Alfaro M."/>
            <person name="Sun H."/>
            <person name="Tritt A."/>
            <person name="Yoshinaga Y."/>
            <person name="Zwiers L.-H."/>
            <person name="Turgeon B."/>
            <person name="Goodwin S."/>
            <person name="Spatafora J."/>
            <person name="Crous P."/>
            <person name="Grigoriev I."/>
        </authorList>
    </citation>
    <scope>NUCLEOTIDE SEQUENCE</scope>
    <source>
        <strain evidence="10">ATCC 36951</strain>
    </source>
</reference>
<dbReference type="Pfam" id="PF00271">
    <property type="entry name" value="Helicase_C"/>
    <property type="match status" value="1"/>
</dbReference>
<protein>
    <recommendedName>
        <fullName evidence="12">ISWI chromatin-remodeling complex ATPase ISW2</fullName>
    </recommendedName>
</protein>
<dbReference type="GeneID" id="54566269"/>
<dbReference type="PROSITE" id="PS51194">
    <property type="entry name" value="HELICASE_CTER"/>
    <property type="match status" value="1"/>
</dbReference>
<dbReference type="CDD" id="cd17919">
    <property type="entry name" value="DEXHc_Snf"/>
    <property type="match status" value="1"/>
</dbReference>
<feature type="domain" description="Helicase C-terminal" evidence="9">
    <location>
        <begin position="655"/>
        <end position="823"/>
    </location>
</feature>
<dbReference type="FunFam" id="3.40.50.10810:FF:000114">
    <property type="entry name" value="DNA repair protein rad8"/>
    <property type="match status" value="1"/>
</dbReference>
<feature type="compositionally biased region" description="Gly residues" evidence="7">
    <location>
        <begin position="57"/>
        <end position="70"/>
    </location>
</feature>
<feature type="domain" description="Helicase ATP-binding" evidence="8">
    <location>
        <begin position="271"/>
        <end position="452"/>
    </location>
</feature>
<proteinExistence type="predicted"/>
<keyword evidence="6" id="KW-0067">ATP-binding</keyword>
<evidence type="ECO:0000256" key="2">
    <source>
        <dbReference type="ARBA" id="ARBA00022741"/>
    </source>
</evidence>
<keyword evidence="5" id="KW-0862">Zinc</keyword>
<dbReference type="Gene3D" id="3.40.50.10810">
    <property type="entry name" value="Tandem AAA-ATPase domain"/>
    <property type="match status" value="1"/>
</dbReference>
<feature type="compositionally biased region" description="Basic residues" evidence="7">
    <location>
        <begin position="1160"/>
        <end position="1171"/>
    </location>
</feature>
<evidence type="ECO:0000256" key="7">
    <source>
        <dbReference type="SAM" id="MobiDB-lite"/>
    </source>
</evidence>
<dbReference type="RefSeq" id="XP_033666959.1">
    <property type="nucleotide sequence ID" value="XM_033812997.1"/>
</dbReference>
<evidence type="ECO:0000256" key="5">
    <source>
        <dbReference type="ARBA" id="ARBA00022833"/>
    </source>
</evidence>
<dbReference type="InterPro" id="IPR013083">
    <property type="entry name" value="Znf_RING/FYVE/PHD"/>
</dbReference>
<feature type="region of interest" description="Disordered" evidence="7">
    <location>
        <begin position="129"/>
        <end position="148"/>
    </location>
</feature>
<dbReference type="InterPro" id="IPR027417">
    <property type="entry name" value="P-loop_NTPase"/>
</dbReference>
<keyword evidence="4" id="KW-0378">Hydrolase</keyword>
<organism evidence="10 11">
    <name type="scientific">Zasmidium cellare ATCC 36951</name>
    <dbReference type="NCBI Taxonomy" id="1080233"/>
    <lineage>
        <taxon>Eukaryota</taxon>
        <taxon>Fungi</taxon>
        <taxon>Dikarya</taxon>
        <taxon>Ascomycota</taxon>
        <taxon>Pezizomycotina</taxon>
        <taxon>Dothideomycetes</taxon>
        <taxon>Dothideomycetidae</taxon>
        <taxon>Mycosphaerellales</taxon>
        <taxon>Mycosphaerellaceae</taxon>
        <taxon>Zasmidium</taxon>
    </lineage>
</organism>
<dbReference type="AlphaFoldDB" id="A0A6A6CIP9"/>
<accession>A0A6A6CIP9</accession>
<feature type="region of interest" description="Disordered" evidence="7">
    <location>
        <begin position="808"/>
        <end position="837"/>
    </location>
</feature>
<dbReference type="InterPro" id="IPR038718">
    <property type="entry name" value="SNF2-like_sf"/>
</dbReference>
<dbReference type="InterPro" id="IPR049730">
    <property type="entry name" value="SNF2/RAD54-like_C"/>
</dbReference>
<dbReference type="Gene3D" id="3.30.40.10">
    <property type="entry name" value="Zinc/RING finger domain, C3HC4 (zinc finger)"/>
    <property type="match status" value="1"/>
</dbReference>
<feature type="compositionally biased region" description="Basic and acidic residues" evidence="7">
    <location>
        <begin position="133"/>
        <end position="146"/>
    </location>
</feature>
<dbReference type="SMART" id="SM00487">
    <property type="entry name" value="DEXDc"/>
    <property type="match status" value="1"/>
</dbReference>
<dbReference type="Proteomes" id="UP000799537">
    <property type="component" value="Unassembled WGS sequence"/>
</dbReference>
<dbReference type="SUPFAM" id="SSF52540">
    <property type="entry name" value="P-loop containing nucleoside triphosphate hydrolases"/>
    <property type="match status" value="2"/>
</dbReference>
<keyword evidence="2" id="KW-0547">Nucleotide-binding</keyword>
<evidence type="ECO:0000259" key="9">
    <source>
        <dbReference type="PROSITE" id="PS51194"/>
    </source>
</evidence>
<keyword evidence="3" id="KW-0863">Zinc-finger</keyword>
<feature type="region of interest" description="Disordered" evidence="7">
    <location>
        <begin position="42"/>
        <end position="96"/>
    </location>
</feature>
<gene>
    <name evidence="10" type="ORF">M409DRAFT_55414</name>
</gene>
<evidence type="ECO:0000256" key="3">
    <source>
        <dbReference type="ARBA" id="ARBA00022771"/>
    </source>
</evidence>
<dbReference type="InterPro" id="IPR001650">
    <property type="entry name" value="Helicase_C-like"/>
</dbReference>
<evidence type="ECO:0000313" key="11">
    <source>
        <dbReference type="Proteomes" id="UP000799537"/>
    </source>
</evidence>
<evidence type="ECO:0000256" key="4">
    <source>
        <dbReference type="ARBA" id="ARBA00022801"/>
    </source>
</evidence>
<keyword evidence="1" id="KW-0479">Metal-binding</keyword>
<dbReference type="GO" id="GO:0016787">
    <property type="term" value="F:hydrolase activity"/>
    <property type="evidence" value="ECO:0007669"/>
    <property type="project" value="UniProtKB-KW"/>
</dbReference>
<dbReference type="PANTHER" id="PTHR10799">
    <property type="entry name" value="SNF2/RAD54 HELICASE FAMILY"/>
    <property type="match status" value="1"/>
</dbReference>
<dbReference type="Pfam" id="PF00176">
    <property type="entry name" value="SNF2-rel_dom"/>
    <property type="match status" value="1"/>
</dbReference>
<feature type="region of interest" description="Disordered" evidence="7">
    <location>
        <begin position="1152"/>
        <end position="1177"/>
    </location>
</feature>
<sequence>MDFDDIDDLATSPTPPKRRKVVAVLAPRPSMADLLATWGAVKSPTSATKMRRESGIQNGGIQNGDTGPGLRGTKKPISYAESPPTTPGSNFTQSSYEEGMEKIETPGGGGPETSEDELTGDVIHAVPRGTAAKARESHPQRSRELPTRSTRANISYARPVLVKRTPTKAKKSNKILRSDMGAPAPKAETARTRVRHEIEISTRPKRHAFLYVHGDYFKPLLPGYSYIDKLRKAAAETREPKHVPYKALDKQPPGVKAKMKPYQLEGLSFLTYMHNNGMSSILGDEMGLGKTLQTLALFQHLTETNPSIGENRPFLVVCPLSVLSSWISETRKWTPELNVIRFHGPKLERERFKKHCLERKSRWESGRGTDKDRVDMVVTTYETFVSESSWFKRSFVWRYCVLDEGHKIKNEKSDISSSLQGLSAEYRLLLTGTPLQNNLREMWALLHWLFPDVFPVDTADDFRKAFDLTKGTVSTDFMDDARRLLELIMLRRMKTSPGVNLGLPPKEEVLLFVPLTPMQRFWYTRLLTRADQGTLDDLFGDAKDKEAQTLKHEANDTQLALLEKAQAAAENAADVDTTDVWAESRAIMEEALRQEDEVQEVAQKDNAWKKLMNLMMQLRKVCNHPYLLPNAAPELYDIGEHVKAASGKFIVLDKVIDELVLKRKKKILIFSGFTKTLNLVGELLWLKGANNHNAPFRYARLDGSTNRAQRNLAIRMFNDPKSDYKVMLLSTRAGGLGINLTSATDVVFMDEDWNPQMTLQAEARAHRIGQTQKVTIYKLCTQGTVEEQMMGRIRKKLYLSAKITESMRNVHSTGSPDKKRKRQSTNGGVSDEEAPHLDTASLQSLIRRGAQTLARPEIDVTEMLGWDWETTLEKCKDKPIDTNVNDQDGHAVDEHAWLDSMEKVETAVFEGKKHMKELEKRAKEDVDLNRGDRRLGKNTTVEIDGFMISKESMNCGDWEAVPTFAGKDPRLAEPKREKKAAINHQEFCQVCWAGGDLVCCHGCPRAYHRKCLTAEQKSRSMGMTFYCLQHECRDCGSKTTEAGGLIYRCRWCESGFCEDCLDWENINLVGDSLPEFQMLGFGPIAQAHYIDCHQCVEHWKGDGDAHKAMMKEKKRYDREYEAFVDSLDDETQGGATVTPDTISEVATPVEEMMPQGPVHGHPKPRSAKKAKLSSTFL</sequence>
<keyword evidence="11" id="KW-1185">Reference proteome</keyword>
<dbReference type="EMBL" id="ML993598">
    <property type="protein sequence ID" value="KAF2166070.1"/>
    <property type="molecule type" value="Genomic_DNA"/>
</dbReference>
<dbReference type="GO" id="GO:0005524">
    <property type="term" value="F:ATP binding"/>
    <property type="evidence" value="ECO:0007669"/>
    <property type="project" value="InterPro"/>
</dbReference>
<evidence type="ECO:0008006" key="12">
    <source>
        <dbReference type="Google" id="ProtNLM"/>
    </source>
</evidence>
<dbReference type="Gene3D" id="3.40.50.300">
    <property type="entry name" value="P-loop containing nucleotide triphosphate hydrolases"/>
    <property type="match status" value="1"/>
</dbReference>